<comment type="caution">
    <text evidence="1">The sequence shown here is derived from an EMBL/GenBank/DDBJ whole genome shotgun (WGS) entry which is preliminary data.</text>
</comment>
<protein>
    <submittedName>
        <fullName evidence="1">Uncharacterized protein</fullName>
    </submittedName>
</protein>
<proteinExistence type="predicted"/>
<organism evidence="1 2">
    <name type="scientific">Dreissena polymorpha</name>
    <name type="common">Zebra mussel</name>
    <name type="synonym">Mytilus polymorpha</name>
    <dbReference type="NCBI Taxonomy" id="45954"/>
    <lineage>
        <taxon>Eukaryota</taxon>
        <taxon>Metazoa</taxon>
        <taxon>Spiralia</taxon>
        <taxon>Lophotrochozoa</taxon>
        <taxon>Mollusca</taxon>
        <taxon>Bivalvia</taxon>
        <taxon>Autobranchia</taxon>
        <taxon>Heteroconchia</taxon>
        <taxon>Euheterodonta</taxon>
        <taxon>Imparidentia</taxon>
        <taxon>Neoheterodontei</taxon>
        <taxon>Myida</taxon>
        <taxon>Dreissenoidea</taxon>
        <taxon>Dreissenidae</taxon>
        <taxon>Dreissena</taxon>
    </lineage>
</organism>
<evidence type="ECO:0000313" key="2">
    <source>
        <dbReference type="Proteomes" id="UP000828390"/>
    </source>
</evidence>
<dbReference type="EMBL" id="JAIWYP010000010">
    <property type="protein sequence ID" value="KAH3750181.1"/>
    <property type="molecule type" value="Genomic_DNA"/>
</dbReference>
<evidence type="ECO:0000313" key="1">
    <source>
        <dbReference type="EMBL" id="KAH3750181.1"/>
    </source>
</evidence>
<sequence>MSEPLKCGPCSRCKHKAEIMEFQPHGTLVESREPSEVHQNDAYVEQSLSVDTNIDEAAGNSKQVEGVKVASICDNVRVTKEKNNNLSWACEMSPTEVANLQAVDINIKPIYEGLMSASKPPWAYVAELSPETRHYWLI</sequence>
<name>A0A9D4DK28_DREPO</name>
<accession>A0A9D4DK28</accession>
<reference evidence="1" key="1">
    <citation type="journal article" date="2019" name="bioRxiv">
        <title>The Genome of the Zebra Mussel, Dreissena polymorpha: A Resource for Invasive Species Research.</title>
        <authorList>
            <person name="McCartney M.A."/>
            <person name="Auch B."/>
            <person name="Kono T."/>
            <person name="Mallez S."/>
            <person name="Zhang Y."/>
            <person name="Obille A."/>
            <person name="Becker A."/>
            <person name="Abrahante J.E."/>
            <person name="Garbe J."/>
            <person name="Badalamenti J.P."/>
            <person name="Herman A."/>
            <person name="Mangelson H."/>
            <person name="Liachko I."/>
            <person name="Sullivan S."/>
            <person name="Sone E.D."/>
            <person name="Koren S."/>
            <person name="Silverstein K.A.T."/>
            <person name="Beckman K.B."/>
            <person name="Gohl D.M."/>
        </authorList>
    </citation>
    <scope>NUCLEOTIDE SEQUENCE</scope>
    <source>
        <strain evidence="1">Duluth1</strain>
        <tissue evidence="1">Whole animal</tissue>
    </source>
</reference>
<dbReference type="AlphaFoldDB" id="A0A9D4DK28"/>
<gene>
    <name evidence="1" type="ORF">DPMN_184700</name>
</gene>
<dbReference type="Proteomes" id="UP000828390">
    <property type="component" value="Unassembled WGS sequence"/>
</dbReference>
<reference evidence="1" key="2">
    <citation type="submission" date="2020-11" db="EMBL/GenBank/DDBJ databases">
        <authorList>
            <person name="McCartney M.A."/>
            <person name="Auch B."/>
            <person name="Kono T."/>
            <person name="Mallez S."/>
            <person name="Becker A."/>
            <person name="Gohl D.M."/>
            <person name="Silverstein K.A.T."/>
            <person name="Koren S."/>
            <person name="Bechman K.B."/>
            <person name="Herman A."/>
            <person name="Abrahante J.E."/>
            <person name="Garbe J."/>
        </authorList>
    </citation>
    <scope>NUCLEOTIDE SEQUENCE</scope>
    <source>
        <strain evidence="1">Duluth1</strain>
        <tissue evidence="1">Whole animal</tissue>
    </source>
</reference>
<keyword evidence="2" id="KW-1185">Reference proteome</keyword>